<keyword evidence="1" id="KW-0175">Coiled coil</keyword>
<accession>A0A9K3KLG6</accession>
<gene>
    <name evidence="4" type="ORF">IV203_032756</name>
</gene>
<dbReference type="GO" id="GO:1990116">
    <property type="term" value="P:ribosome-associated ubiquitin-dependent protein catabolic process"/>
    <property type="evidence" value="ECO:0007669"/>
    <property type="project" value="TreeGrafter"/>
</dbReference>
<evidence type="ECO:0000313" key="4">
    <source>
        <dbReference type="EMBL" id="KAG7345225.1"/>
    </source>
</evidence>
<sequence length="389" mass="43482">MTATVVPLLRRVPVAAGWWIQPVHPKPVFRSSFSSDDSIVTQRHLQSPCFSPKAVRSFTTSSSISSSHRYSQSTSMNFQISNTQVGRISRNRNSKFAQCRMTASSTSENTNATTLDTNDDTLLPKTTWNLSGLRKEVSRATVRCHKKIGKASQRLQTANDQVDRLTSKDDATLEELEACPNLDALQKDVVELQTRLKQLNQLEVLLQDVKGKGNIQLPEHIAQLAVELQVDDQPTQHPERGPPKKDKGPKTMTSFRLPYRRFYTENKTEIRVGKQANDNDELSLSPEHRDSLDWWMHASGCPGSHVIIRCHDQQLDDDVVMDAAALAARQSKCQGTVIKVSMVRARDVKKPPGAKPGLVQLTGSVRTVTVNMKEAKARLERLDKTVLIN</sequence>
<organism evidence="4 5">
    <name type="scientific">Nitzschia inconspicua</name>
    <dbReference type="NCBI Taxonomy" id="303405"/>
    <lineage>
        <taxon>Eukaryota</taxon>
        <taxon>Sar</taxon>
        <taxon>Stramenopiles</taxon>
        <taxon>Ochrophyta</taxon>
        <taxon>Bacillariophyta</taxon>
        <taxon>Bacillariophyceae</taxon>
        <taxon>Bacillariophycidae</taxon>
        <taxon>Bacillariales</taxon>
        <taxon>Bacillariaceae</taxon>
        <taxon>Nitzschia</taxon>
    </lineage>
</organism>
<dbReference type="PANTHER" id="PTHR15239">
    <property type="entry name" value="NUCLEAR EXPORT MEDIATOR FACTOR NEMF"/>
    <property type="match status" value="1"/>
</dbReference>
<dbReference type="OrthoDB" id="497185at2759"/>
<evidence type="ECO:0000256" key="2">
    <source>
        <dbReference type="SAM" id="MobiDB-lite"/>
    </source>
</evidence>
<comment type="caution">
    <text evidence="4">The sequence shown here is derived from an EMBL/GenBank/DDBJ whole genome shotgun (WGS) entry which is preliminary data.</text>
</comment>
<proteinExistence type="predicted"/>
<protein>
    <submittedName>
        <fullName evidence="4">DUF814 RNA-binding domain protein</fullName>
    </submittedName>
</protein>
<feature type="compositionally biased region" description="Basic and acidic residues" evidence="2">
    <location>
        <begin position="237"/>
        <end position="249"/>
    </location>
</feature>
<dbReference type="GO" id="GO:1990112">
    <property type="term" value="C:RQC complex"/>
    <property type="evidence" value="ECO:0007669"/>
    <property type="project" value="TreeGrafter"/>
</dbReference>
<feature type="domain" description="NFACT RNA-binding" evidence="3">
    <location>
        <begin position="260"/>
        <end position="353"/>
    </location>
</feature>
<evidence type="ECO:0000256" key="1">
    <source>
        <dbReference type="SAM" id="Coils"/>
    </source>
</evidence>
<dbReference type="GO" id="GO:0043023">
    <property type="term" value="F:ribosomal large subunit binding"/>
    <property type="evidence" value="ECO:0007669"/>
    <property type="project" value="TreeGrafter"/>
</dbReference>
<keyword evidence="5" id="KW-1185">Reference proteome</keyword>
<reference evidence="4" key="1">
    <citation type="journal article" date="2021" name="Sci. Rep.">
        <title>Diploid genomic architecture of Nitzschia inconspicua, an elite biomass production diatom.</title>
        <authorList>
            <person name="Oliver A."/>
            <person name="Podell S."/>
            <person name="Pinowska A."/>
            <person name="Traller J.C."/>
            <person name="Smith S.R."/>
            <person name="McClure R."/>
            <person name="Beliaev A."/>
            <person name="Bohutskyi P."/>
            <person name="Hill E.A."/>
            <person name="Rabines A."/>
            <person name="Zheng H."/>
            <person name="Allen L.Z."/>
            <person name="Kuo A."/>
            <person name="Grigoriev I.V."/>
            <person name="Allen A.E."/>
            <person name="Hazlebeck D."/>
            <person name="Allen E.E."/>
        </authorList>
    </citation>
    <scope>NUCLEOTIDE SEQUENCE</scope>
    <source>
        <strain evidence="4">Hildebrandi</strain>
    </source>
</reference>
<dbReference type="InterPro" id="IPR051608">
    <property type="entry name" value="RQC_Subunit_NEMF"/>
</dbReference>
<dbReference type="Pfam" id="PF05670">
    <property type="entry name" value="NFACT-R_1"/>
    <property type="match status" value="1"/>
</dbReference>
<evidence type="ECO:0000313" key="5">
    <source>
        <dbReference type="Proteomes" id="UP000693970"/>
    </source>
</evidence>
<reference evidence="4" key="2">
    <citation type="submission" date="2021-04" db="EMBL/GenBank/DDBJ databases">
        <authorList>
            <person name="Podell S."/>
        </authorList>
    </citation>
    <scope>NUCLEOTIDE SEQUENCE</scope>
    <source>
        <strain evidence="4">Hildebrandi</strain>
    </source>
</reference>
<dbReference type="AlphaFoldDB" id="A0A9K3KLG6"/>
<dbReference type="Proteomes" id="UP000693970">
    <property type="component" value="Unassembled WGS sequence"/>
</dbReference>
<evidence type="ECO:0000259" key="3">
    <source>
        <dbReference type="Pfam" id="PF05670"/>
    </source>
</evidence>
<dbReference type="InterPro" id="IPR008532">
    <property type="entry name" value="NFACT_RNA-bd"/>
</dbReference>
<dbReference type="PANTHER" id="PTHR15239:SF6">
    <property type="entry name" value="RIBOSOME QUALITY CONTROL COMPLEX SUBUNIT NEMF"/>
    <property type="match status" value="1"/>
</dbReference>
<feature type="region of interest" description="Disordered" evidence="2">
    <location>
        <begin position="231"/>
        <end position="253"/>
    </location>
</feature>
<dbReference type="GO" id="GO:0000049">
    <property type="term" value="F:tRNA binding"/>
    <property type="evidence" value="ECO:0007669"/>
    <property type="project" value="TreeGrafter"/>
</dbReference>
<dbReference type="EMBL" id="JAGRRH010000022">
    <property type="protein sequence ID" value="KAG7345225.1"/>
    <property type="molecule type" value="Genomic_DNA"/>
</dbReference>
<name>A0A9K3KLG6_9STRA</name>
<dbReference type="GO" id="GO:0072344">
    <property type="term" value="P:rescue of stalled ribosome"/>
    <property type="evidence" value="ECO:0007669"/>
    <property type="project" value="TreeGrafter"/>
</dbReference>
<feature type="coiled-coil region" evidence="1">
    <location>
        <begin position="148"/>
        <end position="202"/>
    </location>
</feature>